<dbReference type="GO" id="GO:0009424">
    <property type="term" value="C:bacterial-type flagellum hook"/>
    <property type="evidence" value="ECO:0007669"/>
    <property type="project" value="TreeGrafter"/>
</dbReference>
<dbReference type="RefSeq" id="WP_025879107.1">
    <property type="nucleotide sequence ID" value="NZ_CBXW010000034.1"/>
</dbReference>
<dbReference type="SUPFAM" id="SSF117143">
    <property type="entry name" value="Flagellar hook protein flgE"/>
    <property type="match status" value="1"/>
</dbReference>
<dbReference type="NCBIfam" id="TIGR03506">
    <property type="entry name" value="FlgEFG_subfam"/>
    <property type="match status" value="1"/>
</dbReference>
<reference evidence="9" key="3">
    <citation type="submission" date="2023-07" db="EMBL/GenBank/DDBJ databases">
        <title>Stenotrophomonas isolates from soil.</title>
        <authorList>
            <person name="Sharma V."/>
            <person name="Zur-Pinska J."/>
            <person name="Hay A.G."/>
        </authorList>
    </citation>
    <scope>NUCLEOTIDE SEQUENCE</scope>
    <source>
        <strain evidence="9">C2</strain>
    </source>
</reference>
<feature type="domain" description="Flagellar basal-body/hook protein C-terminal" evidence="7">
    <location>
        <begin position="361"/>
        <end position="406"/>
    </location>
</feature>
<dbReference type="InterPro" id="IPR037058">
    <property type="entry name" value="Falgellar_hook_FlgE_sf"/>
</dbReference>
<evidence type="ECO:0000313" key="10">
    <source>
        <dbReference type="EMBL" id="SLM23415.1"/>
    </source>
</evidence>
<dbReference type="InterPro" id="IPR010930">
    <property type="entry name" value="Flg_bb/hook_C_dom"/>
</dbReference>
<evidence type="ECO:0000256" key="1">
    <source>
        <dbReference type="ARBA" id="ARBA00004117"/>
    </source>
</evidence>
<dbReference type="GO" id="GO:0071978">
    <property type="term" value="P:bacterial-type flagellum-dependent swarming motility"/>
    <property type="evidence" value="ECO:0007669"/>
    <property type="project" value="TreeGrafter"/>
</dbReference>
<dbReference type="Gene3D" id="2.60.98.20">
    <property type="entry name" value="Flagellar hook protein FlgE"/>
    <property type="match status" value="1"/>
</dbReference>
<dbReference type="PANTHER" id="PTHR30435">
    <property type="entry name" value="FLAGELLAR PROTEIN"/>
    <property type="match status" value="1"/>
</dbReference>
<dbReference type="InterPro" id="IPR020013">
    <property type="entry name" value="Flagellar_FlgE/F/G"/>
</dbReference>
<evidence type="ECO:0000313" key="9">
    <source>
        <dbReference type="EMBL" id="MDN8667898.1"/>
    </source>
</evidence>
<reference evidence="11" key="1">
    <citation type="submission" date="2016-10" db="EMBL/GenBank/DDBJ databases">
        <authorList>
            <person name="Varghese N."/>
        </authorList>
    </citation>
    <scope>NUCLEOTIDE SEQUENCE [LARGE SCALE GENOMIC DNA]</scope>
    <source>
        <strain evidence="11">92MFCol6.1</strain>
    </source>
</reference>
<evidence type="ECO:0000256" key="3">
    <source>
        <dbReference type="ARBA" id="ARBA00019015"/>
    </source>
</evidence>
<evidence type="ECO:0000256" key="4">
    <source>
        <dbReference type="ARBA" id="ARBA00023143"/>
    </source>
</evidence>
<evidence type="ECO:0000256" key="5">
    <source>
        <dbReference type="RuleBase" id="RU362116"/>
    </source>
</evidence>
<dbReference type="GO" id="GO:0005829">
    <property type="term" value="C:cytosol"/>
    <property type="evidence" value="ECO:0007669"/>
    <property type="project" value="TreeGrafter"/>
</dbReference>
<dbReference type="EMBL" id="JAUKNN010000001">
    <property type="protein sequence ID" value="MDN8667898.1"/>
    <property type="molecule type" value="Genomic_DNA"/>
</dbReference>
<keyword evidence="10" id="KW-0282">Flagellum</keyword>
<evidence type="ECO:0000259" key="6">
    <source>
        <dbReference type="Pfam" id="PF00460"/>
    </source>
</evidence>
<keyword evidence="10" id="KW-0969">Cilium</keyword>
<dbReference type="InterPro" id="IPR001444">
    <property type="entry name" value="Flag_bb_rod_N"/>
</dbReference>
<dbReference type="PANTHER" id="PTHR30435:SF1">
    <property type="entry name" value="FLAGELLAR HOOK PROTEIN FLGE"/>
    <property type="match status" value="1"/>
</dbReference>
<name>A0A1W1GVT4_9GAMM</name>
<dbReference type="Pfam" id="PF00460">
    <property type="entry name" value="Flg_bb_rod"/>
    <property type="match status" value="1"/>
</dbReference>
<dbReference type="InterPro" id="IPR019776">
    <property type="entry name" value="Flagellar_basal_body_rod_CS"/>
</dbReference>
<protein>
    <recommendedName>
        <fullName evidence="3 5">Flagellar hook protein FlgE</fullName>
    </recommendedName>
</protein>
<dbReference type="AlphaFoldDB" id="A0A1W1GVT4"/>
<feature type="domain" description="Flagellar hook protein FlgE D2" evidence="8">
    <location>
        <begin position="163"/>
        <end position="288"/>
    </location>
</feature>
<gene>
    <name evidence="9" type="primary">flgE</name>
    <name evidence="9" type="ORF">Q0S36_00940</name>
    <name evidence="10" type="ORF">SAMN04488690_1107</name>
</gene>
<keyword evidence="4 5" id="KW-0975">Bacterial flagellum</keyword>
<accession>A0A1W1GVT4</accession>
<reference evidence="10" key="2">
    <citation type="submission" date="2016-10" db="EMBL/GenBank/DDBJ databases">
        <authorList>
            <person name="de Groot N.N."/>
        </authorList>
    </citation>
    <scope>NUCLEOTIDE SEQUENCE [LARGE SCALE GENOMIC DNA]</scope>
    <source>
        <strain evidence="10">92MFCol6.1</strain>
    </source>
</reference>
<dbReference type="EMBL" id="FWEU01000001">
    <property type="protein sequence ID" value="SLM23415.1"/>
    <property type="molecule type" value="Genomic_DNA"/>
</dbReference>
<dbReference type="Proteomes" id="UP001174315">
    <property type="component" value="Unassembled WGS sequence"/>
</dbReference>
<proteinExistence type="inferred from homology"/>
<dbReference type="PROSITE" id="PS00588">
    <property type="entry name" value="FLAGELLA_BB_ROD"/>
    <property type="match status" value="1"/>
</dbReference>
<dbReference type="InterPro" id="IPR037925">
    <property type="entry name" value="FlgE/F/G-like"/>
</dbReference>
<dbReference type="Pfam" id="PF06429">
    <property type="entry name" value="Flg_bbr_C"/>
    <property type="match status" value="1"/>
</dbReference>
<comment type="similarity">
    <text evidence="2 5">Belongs to the flagella basal body rod proteins family.</text>
</comment>
<keyword evidence="10" id="KW-0966">Cell projection</keyword>
<evidence type="ECO:0000313" key="11">
    <source>
        <dbReference type="Proteomes" id="UP000191133"/>
    </source>
</evidence>
<evidence type="ECO:0000259" key="7">
    <source>
        <dbReference type="Pfam" id="PF06429"/>
    </source>
</evidence>
<dbReference type="NCBIfam" id="NF004238">
    <property type="entry name" value="PRK05682.1-1"/>
    <property type="match status" value="1"/>
</dbReference>
<sequence length="407" mass="42982">MGFNISLSGINAANSDLSVTANNVANVNTTGFKQSRAEFADLFAATSYGLSKNAIGSGVRVSNVAQQFIQGNNEQTGRSLDMAISGEGFFTMNMNGARVYSRAGNFQTDAAGYVVNPQGARLQVFAPNADGTNFDAGRLVDLQLLTTDSPPKQTSEVKVGFTLPGNAKQPTVNPFDPTNSNSYSHSSGGITVYDSLGVSHTQVSYFVKEAATNAWTVHNYVDGQPAGTPTPLTFDNAGKLTAPANGKISLGTFTPTTGAGVLNMTLDVSGSTQYGEKFALRNTQQDGYAAGKLNEITVSETGVVFARYSNGDDKPLGQVALTSFNNPQGLEQKGNNLWVETFDSGTPRTGAADTSNLGKIQAGSLESSTVDLTEQLVNMITAQRNFQANAQMITTQDQITQTVINIR</sequence>
<dbReference type="GO" id="GO:0009425">
    <property type="term" value="C:bacterial-type flagellum basal body"/>
    <property type="evidence" value="ECO:0007669"/>
    <property type="project" value="UniProtKB-SubCell"/>
</dbReference>
<comment type="function">
    <text evidence="5">A flexible structure which links the flagellar filament to the drive apparatus in the basal body.</text>
</comment>
<organism evidence="10 11">
    <name type="scientific">Stenotrophomonas indicatrix</name>
    <dbReference type="NCBI Taxonomy" id="2045451"/>
    <lineage>
        <taxon>Bacteria</taxon>
        <taxon>Pseudomonadati</taxon>
        <taxon>Pseudomonadota</taxon>
        <taxon>Gammaproteobacteria</taxon>
        <taxon>Lysobacterales</taxon>
        <taxon>Lysobacteraceae</taxon>
        <taxon>Stenotrophomonas</taxon>
    </lineage>
</organism>
<keyword evidence="12" id="KW-1185">Reference proteome</keyword>
<dbReference type="Pfam" id="PF07559">
    <property type="entry name" value="FlgE_D2"/>
    <property type="match status" value="1"/>
</dbReference>
<evidence type="ECO:0000256" key="2">
    <source>
        <dbReference type="ARBA" id="ARBA00009677"/>
    </source>
</evidence>
<evidence type="ECO:0000313" key="12">
    <source>
        <dbReference type="Proteomes" id="UP001174315"/>
    </source>
</evidence>
<dbReference type="InterPro" id="IPR011491">
    <property type="entry name" value="FlgE_D2"/>
</dbReference>
<evidence type="ECO:0000259" key="8">
    <source>
        <dbReference type="Pfam" id="PF07559"/>
    </source>
</evidence>
<comment type="subcellular location">
    <subcellularLocation>
        <location evidence="1 5">Bacterial flagellum basal body</location>
    </subcellularLocation>
</comment>
<feature type="domain" description="Flagellar basal body rod protein N-terminal" evidence="6">
    <location>
        <begin position="4"/>
        <end position="33"/>
    </location>
</feature>
<dbReference type="Proteomes" id="UP000191133">
    <property type="component" value="Unassembled WGS sequence"/>
</dbReference>